<dbReference type="NCBIfam" id="TIGR03725">
    <property type="entry name" value="T6A_YeaZ"/>
    <property type="match status" value="1"/>
</dbReference>
<dbReference type="OrthoDB" id="9809995at2"/>
<dbReference type="GO" id="GO:0005829">
    <property type="term" value="C:cytosol"/>
    <property type="evidence" value="ECO:0007669"/>
    <property type="project" value="TreeGrafter"/>
</dbReference>
<protein>
    <submittedName>
        <fullName evidence="3">tRNA threonylcarbamoyladenosine biosynthesis protein TsaB</fullName>
    </submittedName>
</protein>
<dbReference type="AlphaFoldDB" id="A0A1G7SNI4"/>
<dbReference type="PANTHER" id="PTHR11735:SF11">
    <property type="entry name" value="TRNA THREONYLCARBAMOYLADENOSINE BIOSYNTHESIS PROTEIN TSAB"/>
    <property type="match status" value="1"/>
</dbReference>
<feature type="region of interest" description="Disordered" evidence="1">
    <location>
        <begin position="172"/>
        <end position="198"/>
    </location>
</feature>
<evidence type="ECO:0000313" key="3">
    <source>
        <dbReference type="EMBL" id="SDG23810.1"/>
    </source>
</evidence>
<organism evidence="3 4">
    <name type="scientific">Pelagibacterium luteolum</name>
    <dbReference type="NCBI Taxonomy" id="440168"/>
    <lineage>
        <taxon>Bacteria</taxon>
        <taxon>Pseudomonadati</taxon>
        <taxon>Pseudomonadota</taxon>
        <taxon>Alphaproteobacteria</taxon>
        <taxon>Hyphomicrobiales</taxon>
        <taxon>Devosiaceae</taxon>
        <taxon>Pelagibacterium</taxon>
    </lineage>
</organism>
<dbReference type="InterPro" id="IPR043129">
    <property type="entry name" value="ATPase_NBD"/>
</dbReference>
<feature type="domain" description="Gcp-like" evidence="2">
    <location>
        <begin position="35"/>
        <end position="161"/>
    </location>
</feature>
<dbReference type="Gene3D" id="3.30.420.40">
    <property type="match status" value="1"/>
</dbReference>
<reference evidence="3 4" key="1">
    <citation type="submission" date="2016-10" db="EMBL/GenBank/DDBJ databases">
        <authorList>
            <person name="de Groot N.N."/>
        </authorList>
    </citation>
    <scope>NUCLEOTIDE SEQUENCE [LARGE SCALE GENOMIC DNA]</scope>
    <source>
        <strain evidence="3 4">CGMCC 1.10267</strain>
    </source>
</reference>
<dbReference type="EMBL" id="FNCS01000001">
    <property type="protein sequence ID" value="SDG23810.1"/>
    <property type="molecule type" value="Genomic_DNA"/>
</dbReference>
<evidence type="ECO:0000256" key="1">
    <source>
        <dbReference type="SAM" id="MobiDB-lite"/>
    </source>
</evidence>
<dbReference type="SUPFAM" id="SSF53067">
    <property type="entry name" value="Actin-like ATPase domain"/>
    <property type="match status" value="1"/>
</dbReference>
<dbReference type="Pfam" id="PF00814">
    <property type="entry name" value="TsaD"/>
    <property type="match status" value="1"/>
</dbReference>
<sequence>MTTPVTLAIDTARDRLQLALVAGDGSVATEIRDIDKGHAEIIFEAIEALLTRSGASYQTLDRIGVSTGPGSFTGLRIGLSTARGLGLALDIPVIGVPTLLALSLVHLGPSEIIIDAKRNEAYRQSFSAPGKPRDHAELVDFTHTLRAASRTEPDDPMIDIARLAAFAAKARPSEFPPDPTYIRAADAKPQTKFGVARQ</sequence>
<name>A0A1G7SNI4_9HYPH</name>
<dbReference type="STRING" id="440168.SAMN04487974_101582"/>
<gene>
    <name evidence="3" type="ORF">SAMN04487974_101582</name>
</gene>
<dbReference type="GO" id="GO:0002949">
    <property type="term" value="P:tRNA threonylcarbamoyladenosine modification"/>
    <property type="evidence" value="ECO:0007669"/>
    <property type="project" value="InterPro"/>
</dbReference>
<dbReference type="Proteomes" id="UP000199495">
    <property type="component" value="Unassembled WGS sequence"/>
</dbReference>
<dbReference type="InterPro" id="IPR022496">
    <property type="entry name" value="T6A_TsaB"/>
</dbReference>
<proteinExistence type="predicted"/>
<accession>A0A1G7SNI4</accession>
<evidence type="ECO:0000259" key="2">
    <source>
        <dbReference type="Pfam" id="PF00814"/>
    </source>
</evidence>
<dbReference type="RefSeq" id="WP_090591149.1">
    <property type="nucleotide sequence ID" value="NZ_FNCS01000001.1"/>
</dbReference>
<evidence type="ECO:0000313" key="4">
    <source>
        <dbReference type="Proteomes" id="UP000199495"/>
    </source>
</evidence>
<dbReference type="InterPro" id="IPR000905">
    <property type="entry name" value="Gcp-like_dom"/>
</dbReference>
<keyword evidence="4" id="KW-1185">Reference proteome</keyword>
<dbReference type="PANTHER" id="PTHR11735">
    <property type="entry name" value="TRNA N6-ADENOSINE THREONYLCARBAMOYLTRANSFERASE"/>
    <property type="match status" value="1"/>
</dbReference>